<dbReference type="Proteomes" id="UP001500507">
    <property type="component" value="Unassembled WGS sequence"/>
</dbReference>
<organism evidence="1 2">
    <name type="scientific">Gangjinia marincola</name>
    <dbReference type="NCBI Taxonomy" id="578463"/>
    <lineage>
        <taxon>Bacteria</taxon>
        <taxon>Pseudomonadati</taxon>
        <taxon>Bacteroidota</taxon>
        <taxon>Flavobacteriia</taxon>
        <taxon>Flavobacteriales</taxon>
        <taxon>Flavobacteriaceae</taxon>
        <taxon>Gangjinia</taxon>
    </lineage>
</organism>
<accession>A0ABP3XRG2</accession>
<comment type="caution">
    <text evidence="1">The sequence shown here is derived from an EMBL/GenBank/DDBJ whole genome shotgun (WGS) entry which is preliminary data.</text>
</comment>
<keyword evidence="2" id="KW-1185">Reference proteome</keyword>
<gene>
    <name evidence="1" type="ORF">GCM10009117_11240</name>
</gene>
<evidence type="ECO:0000313" key="2">
    <source>
        <dbReference type="Proteomes" id="UP001500507"/>
    </source>
</evidence>
<sequence>MLLLSIFVANCGKDDDSQVDNMNINAEIESLSGQIKLLEQPPASLELDELTSDTLLFIFAEKRSHTLVTSIEIDLSMPGNYFPSTFPGDEQTWEALMPGNIPAGTVVDSYYLHYDNETYNDTFDINNYFNCIGQYQVNAVIKFSKPVLGIIMRAGLGEEDHLGNSNNELGVASVDYCEDNLSHFPGINIVDGCQSDQFILSEDRKTLTLKNNTDIHHDNYRVILAAD</sequence>
<dbReference type="EMBL" id="BAAAFG010000012">
    <property type="protein sequence ID" value="GAA0871978.1"/>
    <property type="molecule type" value="Genomic_DNA"/>
</dbReference>
<name>A0ABP3XRG2_9FLAO</name>
<reference evidence="2" key="1">
    <citation type="journal article" date="2019" name="Int. J. Syst. Evol. Microbiol.">
        <title>The Global Catalogue of Microorganisms (GCM) 10K type strain sequencing project: providing services to taxonomists for standard genome sequencing and annotation.</title>
        <authorList>
            <consortium name="The Broad Institute Genomics Platform"/>
            <consortium name="The Broad Institute Genome Sequencing Center for Infectious Disease"/>
            <person name="Wu L."/>
            <person name="Ma J."/>
        </authorList>
    </citation>
    <scope>NUCLEOTIDE SEQUENCE [LARGE SCALE GENOMIC DNA]</scope>
    <source>
        <strain evidence="2">JCM 16082</strain>
    </source>
</reference>
<protein>
    <submittedName>
        <fullName evidence="1">Uncharacterized protein</fullName>
    </submittedName>
</protein>
<evidence type="ECO:0000313" key="1">
    <source>
        <dbReference type="EMBL" id="GAA0871978.1"/>
    </source>
</evidence>
<proteinExistence type="predicted"/>